<sequence length="102" mass="11905">MSYTIEILKRIVLYLLLIFNWVFFFPLGSTDPNEYKFFDPDTVTPADPDDVLGANIMAFLMVSLSLILYYFSKSIQVKLERKIIRVLALLPIILCILLRLTW</sequence>
<evidence type="ECO:0000256" key="1">
    <source>
        <dbReference type="SAM" id="Phobius"/>
    </source>
</evidence>
<comment type="caution">
    <text evidence="2">The sequence shown here is derived from an EMBL/GenBank/DDBJ whole genome shotgun (WGS) entry which is preliminary data.</text>
</comment>
<proteinExistence type="predicted"/>
<name>A0A853HZW5_9GAMM</name>
<feature type="transmembrane region" description="Helical" evidence="1">
    <location>
        <begin position="12"/>
        <end position="31"/>
    </location>
</feature>
<keyword evidence="3" id="KW-1185">Reference proteome</keyword>
<organism evidence="2 3">
    <name type="scientific">Spartinivicinus marinus</name>
    <dbReference type="NCBI Taxonomy" id="2994442"/>
    <lineage>
        <taxon>Bacteria</taxon>
        <taxon>Pseudomonadati</taxon>
        <taxon>Pseudomonadota</taxon>
        <taxon>Gammaproteobacteria</taxon>
        <taxon>Oceanospirillales</taxon>
        <taxon>Zooshikellaceae</taxon>
        <taxon>Spartinivicinus</taxon>
    </lineage>
</organism>
<keyword evidence="1" id="KW-0472">Membrane</keyword>
<keyword evidence="1" id="KW-1133">Transmembrane helix</keyword>
<keyword evidence="1" id="KW-0812">Transmembrane</keyword>
<gene>
    <name evidence="2" type="ORF">H0A36_11945</name>
</gene>
<dbReference type="RefSeq" id="WP_180568752.1">
    <property type="nucleotide sequence ID" value="NZ_JACCKB010000017.1"/>
</dbReference>
<dbReference type="AlphaFoldDB" id="A0A853HZW5"/>
<dbReference type="EMBL" id="JACCKB010000017">
    <property type="protein sequence ID" value="NYZ66723.1"/>
    <property type="molecule type" value="Genomic_DNA"/>
</dbReference>
<accession>A0A853HZW5</accession>
<evidence type="ECO:0000313" key="3">
    <source>
        <dbReference type="Proteomes" id="UP000569732"/>
    </source>
</evidence>
<evidence type="ECO:0000313" key="2">
    <source>
        <dbReference type="EMBL" id="NYZ66723.1"/>
    </source>
</evidence>
<dbReference type="Proteomes" id="UP000569732">
    <property type="component" value="Unassembled WGS sequence"/>
</dbReference>
<protein>
    <submittedName>
        <fullName evidence="2">Uncharacterized protein</fullName>
    </submittedName>
</protein>
<feature type="transmembrane region" description="Helical" evidence="1">
    <location>
        <begin position="51"/>
        <end position="71"/>
    </location>
</feature>
<reference evidence="2 3" key="1">
    <citation type="submission" date="2020-07" db="EMBL/GenBank/DDBJ databases">
        <title>Endozoicomonas sp. nov., isolated from sediment.</title>
        <authorList>
            <person name="Gu T."/>
        </authorList>
    </citation>
    <scope>NUCLEOTIDE SEQUENCE [LARGE SCALE GENOMIC DNA]</scope>
    <source>
        <strain evidence="2 3">SM1973</strain>
    </source>
</reference>
<feature type="transmembrane region" description="Helical" evidence="1">
    <location>
        <begin position="83"/>
        <end position="101"/>
    </location>
</feature>